<dbReference type="PROSITE" id="PS50943">
    <property type="entry name" value="HTH_CROC1"/>
    <property type="match status" value="1"/>
</dbReference>
<proteinExistence type="predicted"/>
<reference evidence="2 3" key="1">
    <citation type="submission" date="2016-04" db="EMBL/GenBank/DDBJ databases">
        <authorList>
            <person name="Evans L.H."/>
            <person name="Alamgir A."/>
            <person name="Owens N."/>
            <person name="Weber N.D."/>
            <person name="Virtaneva K."/>
            <person name="Barbian K."/>
            <person name="Babar A."/>
            <person name="Rosenke K."/>
        </authorList>
    </citation>
    <scope>NUCLEOTIDE SEQUENCE [LARGE SCALE GENOMIC DNA]</scope>
    <source>
        <strain evidence="2 3">IFM 0406</strain>
    </source>
</reference>
<sequence>MSQTQAAREAGVGRQTLWSWETGQGAKPPAKLSLLGLCKLYKAPPEMVQVVLALANDAGDAGWWQKFGEAFSEDFDMYLGLEDSACVVMTYQVVLPPGLLQTPAYRTAMLRVAKPGISDEDMVRAIELATKRQKRLEDDPGGFRLRVLLSEAVLHQQVGGVEVMAEQLTHLANISRLENVSIRVVPQEAGEHLGLLIGPFVLLEFPAQKLEWMNEPPMVYVERPTGDLYLGGEGEITKYREAYEAIEAVALSEDESYRRILQIAKELVRDRPERSPVVQVDEEPDQGRLR</sequence>
<dbReference type="STRING" id="455432.AWN90_22740"/>
<accession>A0A161WCZ2</accession>
<gene>
    <name evidence="2" type="ORF">AWN90_22740</name>
</gene>
<evidence type="ECO:0000313" key="2">
    <source>
        <dbReference type="EMBL" id="KZM74849.1"/>
    </source>
</evidence>
<evidence type="ECO:0000259" key="1">
    <source>
        <dbReference type="PROSITE" id="PS50943"/>
    </source>
</evidence>
<dbReference type="CDD" id="cd00093">
    <property type="entry name" value="HTH_XRE"/>
    <property type="match status" value="1"/>
</dbReference>
<dbReference type="InterPro" id="IPR043917">
    <property type="entry name" value="DUF5753"/>
</dbReference>
<feature type="domain" description="HTH cro/C1-type" evidence="1">
    <location>
        <begin position="1"/>
        <end position="48"/>
    </location>
</feature>
<protein>
    <recommendedName>
        <fullName evidence="1">HTH cro/C1-type domain-containing protein</fullName>
    </recommendedName>
</protein>
<dbReference type="Proteomes" id="UP000076512">
    <property type="component" value="Unassembled WGS sequence"/>
</dbReference>
<keyword evidence="3" id="KW-1185">Reference proteome</keyword>
<evidence type="ECO:0000313" key="3">
    <source>
        <dbReference type="Proteomes" id="UP000076512"/>
    </source>
</evidence>
<dbReference type="InterPro" id="IPR001387">
    <property type="entry name" value="Cro/C1-type_HTH"/>
</dbReference>
<comment type="caution">
    <text evidence="2">The sequence shown here is derived from an EMBL/GenBank/DDBJ whole genome shotgun (WGS) entry which is preliminary data.</text>
</comment>
<dbReference type="Pfam" id="PF19054">
    <property type="entry name" value="DUF5753"/>
    <property type="match status" value="1"/>
</dbReference>
<dbReference type="EMBL" id="LWGR01000004">
    <property type="protein sequence ID" value="KZM74849.1"/>
    <property type="molecule type" value="Genomic_DNA"/>
</dbReference>
<organism evidence="2 3">
    <name type="scientific">Nocardia terpenica</name>
    <dbReference type="NCBI Taxonomy" id="455432"/>
    <lineage>
        <taxon>Bacteria</taxon>
        <taxon>Bacillati</taxon>
        <taxon>Actinomycetota</taxon>
        <taxon>Actinomycetes</taxon>
        <taxon>Mycobacteriales</taxon>
        <taxon>Nocardiaceae</taxon>
        <taxon>Nocardia</taxon>
    </lineage>
</organism>
<dbReference type="AlphaFoldDB" id="A0A161WCZ2"/>
<name>A0A161WCZ2_9NOCA</name>